<name>A0ACB7G683_MANES</name>
<sequence length="612" mass="67725">MFFFPTQSLFSLNILCAVVVLHAMVKLLSLHRTHVCMFIMMITVKISVSQPSPSVCSLDLPSSLPDSDTTCTGRDWGGFLSENCCGSSFPAYLFALSQRANRTGLIFLNSDEQRSCLAKMEKSEPDVLSCGIDKLTSGGGGCSDISVANATHRLGRNLKSLTQNCKFEGSEEEFDQFCISCVRSWQEIGQEHSISSNGTDVCRFAVLISLTSTRIHDESYIHRVYKCLENQKNQNNNIGDIDAAESAEPEVKKKHKISTGIWILTGCFIVAAVILITIATKFSRRCHKSKKPLKNNAFMNLQLKESSFPKFPLKEVYYATSNLSDNNLIGEGTAGKVYKGILSNNQHVAIKHIINDGNAETVVREVTSLSHITHPNLVALLGYCIREDECFLIYEFCPNGNLSEWIFGKDKFLSWIQRLEIAVDSARGLQFLHSYSEGCIVHRDIKPTNILLGPNFDAKLSDFGLSKVINQGETYASSEVRGTFGYVDPEYKSNRQVNSSGDVYSFGIVLLQILSGRKVINMNLNKPMPLDKMAKCLTRGGSIIDFADPKLDGEYSAEAFVLTFELALSCTALQQQRPSMDRVVAQLEEALNASTRAKASTPEATPIRLLIS</sequence>
<keyword evidence="2" id="KW-1185">Reference proteome</keyword>
<comment type="caution">
    <text evidence="1">The sequence shown here is derived from an EMBL/GenBank/DDBJ whole genome shotgun (WGS) entry which is preliminary data.</text>
</comment>
<accession>A0ACB7G683</accession>
<evidence type="ECO:0000313" key="1">
    <source>
        <dbReference type="EMBL" id="KAG8635043.1"/>
    </source>
</evidence>
<dbReference type="Proteomes" id="UP000091857">
    <property type="component" value="Chromosome 17"/>
</dbReference>
<gene>
    <name evidence="1" type="ORF">MANES_17G122900v8</name>
</gene>
<reference evidence="2" key="1">
    <citation type="journal article" date="2016" name="Nat. Biotechnol.">
        <title>Sequencing wild and cultivated cassava and related species reveals extensive interspecific hybridization and genetic diversity.</title>
        <authorList>
            <person name="Bredeson J.V."/>
            <person name="Lyons J.B."/>
            <person name="Prochnik S.E."/>
            <person name="Wu G.A."/>
            <person name="Ha C.M."/>
            <person name="Edsinger-Gonzales E."/>
            <person name="Grimwood J."/>
            <person name="Schmutz J."/>
            <person name="Rabbi I.Y."/>
            <person name="Egesi C."/>
            <person name="Nauluvula P."/>
            <person name="Lebot V."/>
            <person name="Ndunguru J."/>
            <person name="Mkamilo G."/>
            <person name="Bart R.S."/>
            <person name="Setter T.L."/>
            <person name="Gleadow R.M."/>
            <person name="Kulakow P."/>
            <person name="Ferguson M.E."/>
            <person name="Rounsley S."/>
            <person name="Rokhsar D.S."/>
        </authorList>
    </citation>
    <scope>NUCLEOTIDE SEQUENCE [LARGE SCALE GENOMIC DNA]</scope>
    <source>
        <strain evidence="2">cv. AM560-2</strain>
    </source>
</reference>
<organism evidence="1 2">
    <name type="scientific">Manihot esculenta</name>
    <name type="common">Cassava</name>
    <name type="synonym">Jatropha manihot</name>
    <dbReference type="NCBI Taxonomy" id="3983"/>
    <lineage>
        <taxon>Eukaryota</taxon>
        <taxon>Viridiplantae</taxon>
        <taxon>Streptophyta</taxon>
        <taxon>Embryophyta</taxon>
        <taxon>Tracheophyta</taxon>
        <taxon>Spermatophyta</taxon>
        <taxon>Magnoliopsida</taxon>
        <taxon>eudicotyledons</taxon>
        <taxon>Gunneridae</taxon>
        <taxon>Pentapetalae</taxon>
        <taxon>rosids</taxon>
        <taxon>fabids</taxon>
        <taxon>Malpighiales</taxon>
        <taxon>Euphorbiaceae</taxon>
        <taxon>Crotonoideae</taxon>
        <taxon>Manihoteae</taxon>
        <taxon>Manihot</taxon>
    </lineage>
</organism>
<proteinExistence type="predicted"/>
<evidence type="ECO:0000313" key="2">
    <source>
        <dbReference type="Proteomes" id="UP000091857"/>
    </source>
</evidence>
<dbReference type="EMBL" id="CM004403">
    <property type="protein sequence ID" value="KAG8635043.1"/>
    <property type="molecule type" value="Genomic_DNA"/>
</dbReference>
<protein>
    <submittedName>
        <fullName evidence="1">Uncharacterized protein</fullName>
    </submittedName>
</protein>